<feature type="compositionally biased region" description="Basic and acidic residues" evidence="4">
    <location>
        <begin position="273"/>
        <end position="284"/>
    </location>
</feature>
<dbReference type="EMBL" id="LKMD01000101">
    <property type="protein sequence ID" value="PIA98841.1"/>
    <property type="molecule type" value="Genomic_DNA"/>
</dbReference>
<dbReference type="Pfam" id="PF05198">
    <property type="entry name" value="IF3_N"/>
    <property type="match status" value="1"/>
</dbReference>
<dbReference type="Proteomes" id="UP000230605">
    <property type="component" value="Chromosome 3"/>
</dbReference>
<dbReference type="PANTHER" id="PTHR10938">
    <property type="entry name" value="TRANSLATION INITIATION FACTOR IF-3"/>
    <property type="match status" value="1"/>
</dbReference>
<proteinExistence type="inferred from homology"/>
<dbReference type="InterPro" id="IPR036787">
    <property type="entry name" value="T_IF-3_N_sf"/>
</dbReference>
<organism evidence="6 7">
    <name type="scientific">Cercospora beticola</name>
    <name type="common">Sugarbeet leaf spot fungus</name>
    <dbReference type="NCBI Taxonomy" id="122368"/>
    <lineage>
        <taxon>Eukaryota</taxon>
        <taxon>Fungi</taxon>
        <taxon>Dikarya</taxon>
        <taxon>Ascomycota</taxon>
        <taxon>Pezizomycotina</taxon>
        <taxon>Dothideomycetes</taxon>
        <taxon>Dothideomycetidae</taxon>
        <taxon>Mycosphaerellales</taxon>
        <taxon>Mycosphaerellaceae</taxon>
        <taxon>Cercospora</taxon>
    </lineage>
</organism>
<dbReference type="AlphaFoldDB" id="A0A2G5I262"/>
<dbReference type="GO" id="GO:0032790">
    <property type="term" value="P:ribosome disassembly"/>
    <property type="evidence" value="ECO:0007669"/>
    <property type="project" value="TreeGrafter"/>
</dbReference>
<dbReference type="GO" id="GO:0043022">
    <property type="term" value="F:ribosome binding"/>
    <property type="evidence" value="ECO:0007669"/>
    <property type="project" value="TreeGrafter"/>
</dbReference>
<dbReference type="Gene3D" id="3.10.20.80">
    <property type="entry name" value="Translation initiation factor 3 (IF-3), N-terminal domain"/>
    <property type="match status" value="1"/>
</dbReference>
<dbReference type="Gene3D" id="3.30.110.10">
    <property type="entry name" value="Translation initiation factor 3 (IF-3), C-terminal domain"/>
    <property type="match status" value="1"/>
</dbReference>
<dbReference type="InterPro" id="IPR036788">
    <property type="entry name" value="T_IF-3_C_sf"/>
</dbReference>
<dbReference type="InterPro" id="IPR019814">
    <property type="entry name" value="Translation_initiation_fac_3_N"/>
</dbReference>
<dbReference type="GO" id="GO:0003743">
    <property type="term" value="F:translation initiation factor activity"/>
    <property type="evidence" value="ECO:0007669"/>
    <property type="project" value="UniProtKB-KW"/>
</dbReference>
<sequence>MTHSKHTSSTVQALYQVFVLPALSKPAARQALLHYPRHQPYSRSPTQQFSTSTRRLAKTRAAEERSQKWNEEITAKMIQLIDPETNKLLEPMTRFDVLKTLDTKTHRLVQLVPDEPRNPDFIPKCKILNKKDMYESEKKAKELAKEKKRVQKVVSGEGLKTLEINWAIDQKNDLMHRLEKLKGFLAEGRRVEVVCAAKKRGRKASREECEGVVEKILAAVESVEGARQREEMKGKLGGFCQWTFQGRPLTNAAANATATATGVGKEVGGGNGKGEEVAVEVEKT</sequence>
<feature type="domain" description="Translation initiation factor 3 N-terminal" evidence="5">
    <location>
        <begin position="70"/>
        <end position="142"/>
    </location>
</feature>
<evidence type="ECO:0000256" key="4">
    <source>
        <dbReference type="SAM" id="MobiDB-lite"/>
    </source>
</evidence>
<dbReference type="OrthoDB" id="21573at2759"/>
<keyword evidence="2" id="KW-0396">Initiation factor</keyword>
<feature type="region of interest" description="Disordered" evidence="4">
    <location>
        <begin position="262"/>
        <end position="284"/>
    </location>
</feature>
<evidence type="ECO:0000313" key="6">
    <source>
        <dbReference type="EMBL" id="PIA98841.1"/>
    </source>
</evidence>
<dbReference type="InterPro" id="IPR001288">
    <property type="entry name" value="Translation_initiation_fac_3"/>
</dbReference>
<evidence type="ECO:0000259" key="5">
    <source>
        <dbReference type="Pfam" id="PF05198"/>
    </source>
</evidence>
<evidence type="ECO:0000256" key="3">
    <source>
        <dbReference type="ARBA" id="ARBA00022917"/>
    </source>
</evidence>
<accession>A0A2G5I262</accession>
<comment type="caution">
    <text evidence="6">The sequence shown here is derived from an EMBL/GenBank/DDBJ whole genome shotgun (WGS) entry which is preliminary data.</text>
</comment>
<protein>
    <recommendedName>
        <fullName evidence="5">Translation initiation factor 3 N-terminal domain-containing protein</fullName>
    </recommendedName>
</protein>
<dbReference type="GO" id="GO:0005739">
    <property type="term" value="C:mitochondrion"/>
    <property type="evidence" value="ECO:0007669"/>
    <property type="project" value="TreeGrafter"/>
</dbReference>
<evidence type="ECO:0000313" key="7">
    <source>
        <dbReference type="Proteomes" id="UP000230605"/>
    </source>
</evidence>
<dbReference type="PANTHER" id="PTHR10938:SF0">
    <property type="entry name" value="TRANSLATION INITIATION FACTOR IF-3, MITOCHONDRIAL"/>
    <property type="match status" value="1"/>
</dbReference>
<dbReference type="GO" id="GO:0070124">
    <property type="term" value="P:mitochondrial translational initiation"/>
    <property type="evidence" value="ECO:0007669"/>
    <property type="project" value="TreeGrafter"/>
</dbReference>
<name>A0A2G5I262_CERBT</name>
<evidence type="ECO:0000256" key="1">
    <source>
        <dbReference type="ARBA" id="ARBA00005439"/>
    </source>
</evidence>
<comment type="similarity">
    <text evidence="1">Belongs to the IF-3 family.</text>
</comment>
<dbReference type="SUPFAM" id="SSF54364">
    <property type="entry name" value="Translation initiation factor IF3, N-terminal domain"/>
    <property type="match status" value="1"/>
</dbReference>
<keyword evidence="3" id="KW-0648">Protein biosynthesis</keyword>
<evidence type="ECO:0000256" key="2">
    <source>
        <dbReference type="ARBA" id="ARBA00022540"/>
    </source>
</evidence>
<dbReference type="SUPFAM" id="SSF55200">
    <property type="entry name" value="Translation initiation factor IF3, C-terminal domain"/>
    <property type="match status" value="1"/>
</dbReference>
<reference evidence="6 7" key="1">
    <citation type="submission" date="2015-10" db="EMBL/GenBank/DDBJ databases">
        <title>The cercosporin biosynthetic gene cluster was horizontally transferred to several fungal lineages and shown to be expanded in Cercospora beticola based on microsynteny with recipient genomes.</title>
        <authorList>
            <person name="De Jonge R."/>
            <person name="Ebert M.K."/>
            <person name="Suttle J.C."/>
            <person name="Jurick Ii W.M."/>
            <person name="Secor G.A."/>
            <person name="Thomma B.P."/>
            <person name="Van De Peer Y."/>
            <person name="Bolton M.D."/>
        </authorList>
    </citation>
    <scope>NUCLEOTIDE SEQUENCE [LARGE SCALE GENOMIC DNA]</scope>
    <source>
        <strain evidence="6 7">09-40</strain>
    </source>
</reference>
<gene>
    <name evidence="6" type="ORF">CB0940_03211</name>
</gene>